<dbReference type="Proteomes" id="UP000595140">
    <property type="component" value="Unassembled WGS sequence"/>
</dbReference>
<dbReference type="SMART" id="SM00105">
    <property type="entry name" value="ArfGap"/>
    <property type="match status" value="1"/>
</dbReference>
<dbReference type="InterPro" id="IPR038508">
    <property type="entry name" value="ArfGAP_dom_sf"/>
</dbReference>
<reference evidence="7 8" key="1">
    <citation type="submission" date="2018-04" db="EMBL/GenBank/DDBJ databases">
        <authorList>
            <person name="Vogel A."/>
        </authorList>
    </citation>
    <scope>NUCLEOTIDE SEQUENCE [LARGE SCALE GENOMIC DNA]</scope>
</reference>
<gene>
    <name evidence="7" type="ORF">CCAM_LOCUS26419</name>
</gene>
<organism evidence="7 8">
    <name type="scientific">Cuscuta campestris</name>
    <dbReference type="NCBI Taxonomy" id="132261"/>
    <lineage>
        <taxon>Eukaryota</taxon>
        <taxon>Viridiplantae</taxon>
        <taxon>Streptophyta</taxon>
        <taxon>Embryophyta</taxon>
        <taxon>Tracheophyta</taxon>
        <taxon>Spermatophyta</taxon>
        <taxon>Magnoliopsida</taxon>
        <taxon>eudicotyledons</taxon>
        <taxon>Gunneridae</taxon>
        <taxon>Pentapetalae</taxon>
        <taxon>asterids</taxon>
        <taxon>lamiids</taxon>
        <taxon>Solanales</taxon>
        <taxon>Convolvulaceae</taxon>
        <taxon>Cuscuteae</taxon>
        <taxon>Cuscuta</taxon>
        <taxon>Cuscuta subgen. Grammica</taxon>
        <taxon>Cuscuta sect. Cleistogrammica</taxon>
    </lineage>
</organism>
<dbReference type="InterPro" id="IPR044820">
    <property type="entry name" value="AGD14-like"/>
</dbReference>
<dbReference type="PROSITE" id="PS50115">
    <property type="entry name" value="ARFGAP"/>
    <property type="match status" value="1"/>
</dbReference>
<dbReference type="Gene3D" id="1.10.220.150">
    <property type="entry name" value="Arf GTPase activating protein"/>
    <property type="match status" value="1"/>
</dbReference>
<dbReference type="SUPFAM" id="SSF57863">
    <property type="entry name" value="ArfGap/RecO-like zinc finger"/>
    <property type="match status" value="1"/>
</dbReference>
<dbReference type="CDD" id="cd08838">
    <property type="entry name" value="ArfGap_AGFG"/>
    <property type="match status" value="1"/>
</dbReference>
<dbReference type="EMBL" id="OOIL02002808">
    <property type="protein sequence ID" value="VFQ84643.1"/>
    <property type="molecule type" value="Genomic_DNA"/>
</dbReference>
<feature type="region of interest" description="Disordered" evidence="5">
    <location>
        <begin position="536"/>
        <end position="581"/>
    </location>
</feature>
<feature type="compositionally biased region" description="Polar residues" evidence="5">
    <location>
        <begin position="552"/>
        <end position="581"/>
    </location>
</feature>
<keyword evidence="2 4" id="KW-0863">Zinc-finger</keyword>
<evidence type="ECO:0000256" key="1">
    <source>
        <dbReference type="ARBA" id="ARBA00022723"/>
    </source>
</evidence>
<feature type="compositionally biased region" description="Polar residues" evidence="5">
    <location>
        <begin position="391"/>
        <end position="408"/>
    </location>
</feature>
<proteinExistence type="predicted"/>
<dbReference type="GO" id="GO:0005096">
    <property type="term" value="F:GTPase activator activity"/>
    <property type="evidence" value="ECO:0007669"/>
    <property type="project" value="InterPro"/>
</dbReference>
<evidence type="ECO:0000256" key="2">
    <source>
        <dbReference type="ARBA" id="ARBA00022771"/>
    </source>
</evidence>
<feature type="region of interest" description="Disordered" evidence="5">
    <location>
        <begin position="202"/>
        <end position="283"/>
    </location>
</feature>
<feature type="compositionally biased region" description="Basic and acidic residues" evidence="5">
    <location>
        <begin position="233"/>
        <end position="260"/>
    </location>
</feature>
<keyword evidence="8" id="KW-1185">Reference proteome</keyword>
<keyword evidence="1" id="KW-0479">Metal-binding</keyword>
<dbReference type="OrthoDB" id="6036at2759"/>
<evidence type="ECO:0000313" key="8">
    <source>
        <dbReference type="Proteomes" id="UP000595140"/>
    </source>
</evidence>
<dbReference type="InterPro" id="IPR001164">
    <property type="entry name" value="ArfGAP_dom"/>
</dbReference>
<evidence type="ECO:0000256" key="5">
    <source>
        <dbReference type="SAM" id="MobiDB-lite"/>
    </source>
</evidence>
<keyword evidence="3" id="KW-0862">Zinc</keyword>
<dbReference type="AlphaFoldDB" id="A0A484M746"/>
<dbReference type="InterPro" id="IPR037278">
    <property type="entry name" value="ARFGAP/RecO"/>
</dbReference>
<evidence type="ECO:0000256" key="4">
    <source>
        <dbReference type="PROSITE-ProRule" id="PRU00288"/>
    </source>
</evidence>
<sequence length="581" mass="64794">MSSQMKEEERIERIIRGLLKLPDNRRCINCNSSGPQYVCTTFWTFVCMNCSGIHREFTHRVKSVSMAKFTAQEVSCLQAGGNERARQIYFKTWDPSQNFCPDGSNLNKLRDFIKHVYVDRKFSGDKSQEKSPIAKSGSRDLYDERRSFERSIPGGKEVFGERHSFESFSLGDRRWHDKSSRGSKEDLNDRCYLEKHNNAARKNEDRNLRYGIDQTRSPRYTQPKSRPAQFEIVDDRFREDGSGNVKRYEHYRFTKAESKRQSRSPDSQRASTEPTHPVVCPIKDILGDQVVKLEVGDPPEPKEANVQNNGESTKSSDSVKPINLIDFEDDLQPPASASTQSTQQPPASTSSSEKASTNVDSTESLLLLGMSPAASPTVATDMTSPAPVPADSTTAHQENVPQDSNAGNDQKHSGRNELPAELFTSSYSPFLAAAPGWMEYGMHYHPHHHARMMLSAKSRNPFDVCDESSQVPAPMLPSMLPLQGTPNVLPSPHPQQSPYALAPPLPSTSYGMVVPPGAYVGPQLPNNLLMRGYQEHNNSETGESPFALLNPLHQSSSSSIPYMTPDTSSHSSSTRTNPFSY</sequence>
<evidence type="ECO:0000313" key="7">
    <source>
        <dbReference type="EMBL" id="VFQ84643.1"/>
    </source>
</evidence>
<dbReference type="GO" id="GO:0008270">
    <property type="term" value="F:zinc ion binding"/>
    <property type="evidence" value="ECO:0007669"/>
    <property type="project" value="UniProtKB-KW"/>
</dbReference>
<name>A0A484M746_9ASTE</name>
<feature type="region of interest" description="Disordered" evidence="5">
    <location>
        <begin position="295"/>
        <end position="361"/>
    </location>
</feature>
<accession>A0A484M746</accession>
<dbReference type="Pfam" id="PF01412">
    <property type="entry name" value="ArfGap"/>
    <property type="match status" value="1"/>
</dbReference>
<protein>
    <recommendedName>
        <fullName evidence="6">Arf-GAP domain-containing protein</fullName>
    </recommendedName>
</protein>
<dbReference type="PANTHER" id="PTHR46085:SF16">
    <property type="entry name" value="ARFGAP_RECO-LIKE ZINC FINGER DOMAIN-CONTAINING PROTEIN"/>
    <property type="match status" value="1"/>
</dbReference>
<dbReference type="PANTHER" id="PTHR46085">
    <property type="entry name" value="ARFGAP/RECO-RELATED"/>
    <property type="match status" value="1"/>
</dbReference>
<feature type="compositionally biased region" description="Polar residues" evidence="5">
    <location>
        <begin position="214"/>
        <end position="224"/>
    </location>
</feature>
<evidence type="ECO:0000256" key="3">
    <source>
        <dbReference type="ARBA" id="ARBA00022833"/>
    </source>
</evidence>
<dbReference type="PRINTS" id="PR00405">
    <property type="entry name" value="REVINTRACTNG"/>
</dbReference>
<dbReference type="FunFam" id="1.10.220.150:FF:000005">
    <property type="entry name" value="Arf-GAP domain and FG repeat-containing protein 1"/>
    <property type="match status" value="1"/>
</dbReference>
<feature type="domain" description="Arf-GAP" evidence="6">
    <location>
        <begin position="12"/>
        <end position="130"/>
    </location>
</feature>
<feature type="compositionally biased region" description="Polar residues" evidence="5">
    <location>
        <begin position="264"/>
        <end position="274"/>
    </location>
</feature>
<feature type="compositionally biased region" description="Low complexity" evidence="5">
    <location>
        <begin position="332"/>
        <end position="352"/>
    </location>
</feature>
<feature type="compositionally biased region" description="Polar residues" evidence="5">
    <location>
        <begin position="305"/>
        <end position="318"/>
    </location>
</feature>
<evidence type="ECO:0000259" key="6">
    <source>
        <dbReference type="PROSITE" id="PS50115"/>
    </source>
</evidence>
<feature type="region of interest" description="Disordered" evidence="5">
    <location>
        <begin position="375"/>
        <end position="415"/>
    </location>
</feature>